<keyword evidence="2" id="KW-0472">Membrane</keyword>
<keyword evidence="2" id="KW-1133">Transmembrane helix</keyword>
<feature type="region of interest" description="Disordered" evidence="1">
    <location>
        <begin position="91"/>
        <end position="116"/>
    </location>
</feature>
<protein>
    <recommendedName>
        <fullName evidence="5">Transmembrane protein</fullName>
    </recommendedName>
</protein>
<dbReference type="Proteomes" id="UP001341840">
    <property type="component" value="Unassembled WGS sequence"/>
</dbReference>
<evidence type="ECO:0000256" key="1">
    <source>
        <dbReference type="SAM" id="MobiDB-lite"/>
    </source>
</evidence>
<dbReference type="PANTHER" id="PTHR34379">
    <property type="entry name" value="OS07G0553800 PROTEIN"/>
    <property type="match status" value="1"/>
</dbReference>
<evidence type="ECO:0000256" key="2">
    <source>
        <dbReference type="SAM" id="Phobius"/>
    </source>
</evidence>
<dbReference type="EMBL" id="JASCZI010181931">
    <property type="protein sequence ID" value="MED6186458.1"/>
    <property type="molecule type" value="Genomic_DNA"/>
</dbReference>
<evidence type="ECO:0000313" key="3">
    <source>
        <dbReference type="EMBL" id="MED6186458.1"/>
    </source>
</evidence>
<gene>
    <name evidence="3" type="ORF">PIB30_066862</name>
</gene>
<dbReference type="InterPro" id="IPR040411">
    <property type="entry name" value="At5g23160-like"/>
</dbReference>
<name>A0ABU6WQF5_9FABA</name>
<evidence type="ECO:0000313" key="4">
    <source>
        <dbReference type="Proteomes" id="UP001341840"/>
    </source>
</evidence>
<organism evidence="3 4">
    <name type="scientific">Stylosanthes scabra</name>
    <dbReference type="NCBI Taxonomy" id="79078"/>
    <lineage>
        <taxon>Eukaryota</taxon>
        <taxon>Viridiplantae</taxon>
        <taxon>Streptophyta</taxon>
        <taxon>Embryophyta</taxon>
        <taxon>Tracheophyta</taxon>
        <taxon>Spermatophyta</taxon>
        <taxon>Magnoliopsida</taxon>
        <taxon>eudicotyledons</taxon>
        <taxon>Gunneridae</taxon>
        <taxon>Pentapetalae</taxon>
        <taxon>rosids</taxon>
        <taxon>fabids</taxon>
        <taxon>Fabales</taxon>
        <taxon>Fabaceae</taxon>
        <taxon>Papilionoideae</taxon>
        <taxon>50 kb inversion clade</taxon>
        <taxon>dalbergioids sensu lato</taxon>
        <taxon>Dalbergieae</taxon>
        <taxon>Pterocarpus clade</taxon>
        <taxon>Stylosanthes</taxon>
    </lineage>
</organism>
<reference evidence="3 4" key="1">
    <citation type="journal article" date="2023" name="Plants (Basel)">
        <title>Bridging the Gap: Combining Genomics and Transcriptomics Approaches to Understand Stylosanthes scabra, an Orphan Legume from the Brazilian Caatinga.</title>
        <authorList>
            <person name="Ferreira-Neto J.R.C."/>
            <person name="da Silva M.D."/>
            <person name="Binneck E."/>
            <person name="de Melo N.F."/>
            <person name="da Silva R.H."/>
            <person name="de Melo A.L.T.M."/>
            <person name="Pandolfi V."/>
            <person name="Bustamante F.O."/>
            <person name="Brasileiro-Vidal A.C."/>
            <person name="Benko-Iseppon A.M."/>
        </authorList>
    </citation>
    <scope>NUCLEOTIDE SEQUENCE [LARGE SCALE GENOMIC DNA]</scope>
    <source>
        <tissue evidence="3">Leaves</tissue>
    </source>
</reference>
<proteinExistence type="predicted"/>
<keyword evidence="4" id="KW-1185">Reference proteome</keyword>
<dbReference type="PANTHER" id="PTHR34379:SF15">
    <property type="entry name" value="PROTEIN, PUTATIVE-RELATED"/>
    <property type="match status" value="1"/>
</dbReference>
<feature type="transmembrane region" description="Helical" evidence="2">
    <location>
        <begin position="189"/>
        <end position="206"/>
    </location>
</feature>
<evidence type="ECO:0008006" key="5">
    <source>
        <dbReference type="Google" id="ProtNLM"/>
    </source>
</evidence>
<keyword evidence="2" id="KW-0812">Transmembrane</keyword>
<feature type="transmembrane region" description="Helical" evidence="2">
    <location>
        <begin position="164"/>
        <end position="183"/>
    </location>
</feature>
<accession>A0ABU6WQF5</accession>
<comment type="caution">
    <text evidence="3">The sequence shown here is derived from an EMBL/GenBank/DDBJ whole genome shotgun (WGS) entry which is preliminary data.</text>
</comment>
<feature type="compositionally biased region" description="Low complexity" evidence="1">
    <location>
        <begin position="92"/>
        <end position="116"/>
    </location>
</feature>
<sequence length="227" mass="25313">MKKKASKNKFLTCIRPAVDIDSMLEPPETAAIVDRSSSHRFLCIPVSGKHDENWISVAKSHPPKRKLAKVIKALLLFETLLNKSGQYKNDFGSSKGSSSPDLSSSSESSSPSSMKKSMLRVVESSMDTSKIRTNELCSPVSKSKDMISKHVNHKKKDELEKHKTFRCIGVLLFVISLSITIIWGKFKGIVLTSIWLYFISLLVACFRRTTKRIIVKSSLVELGVAPK</sequence>